<keyword evidence="4 8" id="KW-0689">Ribosomal protein</keyword>
<dbReference type="InterPro" id="IPR035987">
    <property type="entry name" value="Ribosomal_uS8_sf"/>
</dbReference>
<name>A0A7W9W9Y5_ARMRO</name>
<evidence type="ECO:0000313" key="11">
    <source>
        <dbReference type="Proteomes" id="UP000520814"/>
    </source>
</evidence>
<keyword evidence="2 8" id="KW-0699">rRNA-binding</keyword>
<keyword evidence="11" id="KW-1185">Reference proteome</keyword>
<dbReference type="Pfam" id="PF00410">
    <property type="entry name" value="Ribosomal_S8"/>
    <property type="match status" value="1"/>
</dbReference>
<dbReference type="RefSeq" id="WP_184202890.1">
    <property type="nucleotide sequence ID" value="NZ_JACHGW010000005.1"/>
</dbReference>
<dbReference type="GO" id="GO:0005737">
    <property type="term" value="C:cytoplasm"/>
    <property type="evidence" value="ECO:0007669"/>
    <property type="project" value="UniProtKB-ARBA"/>
</dbReference>
<reference evidence="10 11" key="1">
    <citation type="submission" date="2020-08" db="EMBL/GenBank/DDBJ databases">
        <title>Genomic Encyclopedia of Type Strains, Phase IV (KMG-IV): sequencing the most valuable type-strain genomes for metagenomic binning, comparative biology and taxonomic classification.</title>
        <authorList>
            <person name="Goeker M."/>
        </authorList>
    </citation>
    <scope>NUCLEOTIDE SEQUENCE [LARGE SCALE GENOMIC DNA]</scope>
    <source>
        <strain evidence="10 11">DSM 23562</strain>
    </source>
</reference>
<sequence>MVISDPIGDLLTRIRNAQMANHDSLEMPSSKIKLEILRILQAEGFITKYEVIEDTPQNRIKVTLKYATGVGQKRYPVIQGLKRVSKPGLRVYAPADEIPSVKRGLGVAILTTSRGIVTGKQAKKLGVGGEVLAFIY</sequence>
<dbReference type="InterPro" id="IPR047863">
    <property type="entry name" value="Ribosomal_uS8_CS"/>
</dbReference>
<evidence type="ECO:0000256" key="7">
    <source>
        <dbReference type="ARBA" id="ARBA00046740"/>
    </source>
</evidence>
<comment type="caution">
    <text evidence="10">The sequence shown here is derived from an EMBL/GenBank/DDBJ whole genome shotgun (WGS) entry which is preliminary data.</text>
</comment>
<gene>
    <name evidence="8" type="primary">rpsH</name>
    <name evidence="10" type="ORF">HNQ39_004844</name>
</gene>
<evidence type="ECO:0000256" key="5">
    <source>
        <dbReference type="ARBA" id="ARBA00023274"/>
    </source>
</evidence>
<evidence type="ECO:0000256" key="1">
    <source>
        <dbReference type="ARBA" id="ARBA00006471"/>
    </source>
</evidence>
<dbReference type="PROSITE" id="PS00053">
    <property type="entry name" value="RIBOSOMAL_S8"/>
    <property type="match status" value="1"/>
</dbReference>
<evidence type="ECO:0000256" key="3">
    <source>
        <dbReference type="ARBA" id="ARBA00022884"/>
    </source>
</evidence>
<evidence type="ECO:0000256" key="8">
    <source>
        <dbReference type="HAMAP-Rule" id="MF_01302"/>
    </source>
</evidence>
<evidence type="ECO:0000256" key="4">
    <source>
        <dbReference type="ARBA" id="ARBA00022980"/>
    </source>
</evidence>
<comment type="function">
    <text evidence="8">One of the primary rRNA binding proteins, it binds directly to 16S rRNA central domain where it helps coordinate assembly of the platform of the 30S subunit.</text>
</comment>
<keyword evidence="3 8" id="KW-0694">RNA-binding</keyword>
<keyword evidence="5 8" id="KW-0687">Ribonucleoprotein</keyword>
<dbReference type="GO" id="GO:1990904">
    <property type="term" value="C:ribonucleoprotein complex"/>
    <property type="evidence" value="ECO:0007669"/>
    <property type="project" value="UniProtKB-KW"/>
</dbReference>
<accession>A0A7W9W9Y5</accession>
<evidence type="ECO:0000313" key="10">
    <source>
        <dbReference type="EMBL" id="MBB6053012.1"/>
    </source>
</evidence>
<dbReference type="NCBIfam" id="NF001109">
    <property type="entry name" value="PRK00136.1"/>
    <property type="match status" value="1"/>
</dbReference>
<dbReference type="AlphaFoldDB" id="A0A7W9W9Y5"/>
<organism evidence="10 11">
    <name type="scientific">Armatimonas rosea</name>
    <dbReference type="NCBI Taxonomy" id="685828"/>
    <lineage>
        <taxon>Bacteria</taxon>
        <taxon>Bacillati</taxon>
        <taxon>Armatimonadota</taxon>
        <taxon>Armatimonadia</taxon>
        <taxon>Armatimonadales</taxon>
        <taxon>Armatimonadaceae</taxon>
        <taxon>Armatimonas</taxon>
    </lineage>
</organism>
<dbReference type="Gene3D" id="3.30.1490.10">
    <property type="match status" value="1"/>
</dbReference>
<dbReference type="FunFam" id="3.30.1370.30:FF:000002">
    <property type="entry name" value="30S ribosomal protein S8"/>
    <property type="match status" value="1"/>
</dbReference>
<dbReference type="EMBL" id="JACHGW010000005">
    <property type="protein sequence ID" value="MBB6053012.1"/>
    <property type="molecule type" value="Genomic_DNA"/>
</dbReference>
<dbReference type="GO" id="GO:0003735">
    <property type="term" value="F:structural constituent of ribosome"/>
    <property type="evidence" value="ECO:0007669"/>
    <property type="project" value="InterPro"/>
</dbReference>
<evidence type="ECO:0000256" key="2">
    <source>
        <dbReference type="ARBA" id="ARBA00022730"/>
    </source>
</evidence>
<dbReference type="Proteomes" id="UP000520814">
    <property type="component" value="Unassembled WGS sequence"/>
</dbReference>
<comment type="similarity">
    <text evidence="1 8 9">Belongs to the universal ribosomal protein uS8 family.</text>
</comment>
<proteinExistence type="inferred from homology"/>
<dbReference type="PANTHER" id="PTHR11758">
    <property type="entry name" value="40S RIBOSOMAL PROTEIN S15A"/>
    <property type="match status" value="1"/>
</dbReference>
<protein>
    <recommendedName>
        <fullName evidence="6 8">Small ribosomal subunit protein uS8</fullName>
    </recommendedName>
</protein>
<dbReference type="HAMAP" id="MF_01302_B">
    <property type="entry name" value="Ribosomal_uS8_B"/>
    <property type="match status" value="1"/>
</dbReference>
<evidence type="ECO:0000256" key="9">
    <source>
        <dbReference type="RuleBase" id="RU003660"/>
    </source>
</evidence>
<dbReference type="GO" id="GO:0005840">
    <property type="term" value="C:ribosome"/>
    <property type="evidence" value="ECO:0007669"/>
    <property type="project" value="UniProtKB-KW"/>
</dbReference>
<dbReference type="GO" id="GO:0006412">
    <property type="term" value="P:translation"/>
    <property type="evidence" value="ECO:0007669"/>
    <property type="project" value="UniProtKB-UniRule"/>
</dbReference>
<dbReference type="Gene3D" id="3.30.1370.30">
    <property type="match status" value="1"/>
</dbReference>
<evidence type="ECO:0000256" key="6">
    <source>
        <dbReference type="ARBA" id="ARBA00035258"/>
    </source>
</evidence>
<comment type="subunit">
    <text evidence="7 8">Part of the 30S ribosomal subunit. Contacts proteins S5 and S12.</text>
</comment>
<dbReference type="InterPro" id="IPR000630">
    <property type="entry name" value="Ribosomal_uS8"/>
</dbReference>
<dbReference type="SUPFAM" id="SSF56047">
    <property type="entry name" value="Ribosomal protein S8"/>
    <property type="match status" value="1"/>
</dbReference>
<dbReference type="FunFam" id="3.30.1490.10:FF:000001">
    <property type="entry name" value="30S ribosomal protein S8"/>
    <property type="match status" value="1"/>
</dbReference>
<dbReference type="GO" id="GO:0019843">
    <property type="term" value="F:rRNA binding"/>
    <property type="evidence" value="ECO:0007669"/>
    <property type="project" value="UniProtKB-UniRule"/>
</dbReference>